<evidence type="ECO:0000256" key="3">
    <source>
        <dbReference type="ARBA" id="ARBA00022722"/>
    </source>
</evidence>
<keyword evidence="7" id="KW-0347">Helicase</keyword>
<dbReference type="Pfam" id="PF22590">
    <property type="entry name" value="Cas3-like_C_2"/>
    <property type="match status" value="1"/>
</dbReference>
<dbReference type="NCBIfam" id="TIGR01596">
    <property type="entry name" value="cas3_HD"/>
    <property type="match status" value="1"/>
</dbReference>
<evidence type="ECO:0000256" key="4">
    <source>
        <dbReference type="ARBA" id="ARBA00022723"/>
    </source>
</evidence>
<dbReference type="GO" id="GO:0005524">
    <property type="term" value="F:ATP binding"/>
    <property type="evidence" value="ECO:0007669"/>
    <property type="project" value="UniProtKB-KW"/>
</dbReference>
<accession>A0A7X6RSE0</accession>
<keyword evidence="9" id="KW-0051">Antiviral defense</keyword>
<dbReference type="CDD" id="cd17930">
    <property type="entry name" value="DEXHc_cas3"/>
    <property type="match status" value="1"/>
</dbReference>
<comment type="similarity">
    <text evidence="1">In the N-terminal section; belongs to the CRISPR-associated nuclease Cas3-HD family.</text>
</comment>
<dbReference type="InterPro" id="IPR038257">
    <property type="entry name" value="CRISPR-assoc_Cas3_HD_sf"/>
</dbReference>
<dbReference type="InterPro" id="IPR054712">
    <property type="entry name" value="Cas3-like_dom"/>
</dbReference>
<feature type="domain" description="HD Cas3-type" evidence="11">
    <location>
        <begin position="31"/>
        <end position="237"/>
    </location>
</feature>
<feature type="compositionally biased region" description="Basic and acidic residues" evidence="10">
    <location>
        <begin position="404"/>
        <end position="414"/>
    </location>
</feature>
<evidence type="ECO:0000256" key="8">
    <source>
        <dbReference type="ARBA" id="ARBA00022840"/>
    </source>
</evidence>
<comment type="caution">
    <text evidence="12">The sequence shown here is derived from an EMBL/GenBank/DDBJ whole genome shotgun (WGS) entry which is preliminary data.</text>
</comment>
<evidence type="ECO:0000256" key="2">
    <source>
        <dbReference type="ARBA" id="ARBA00009046"/>
    </source>
</evidence>
<dbReference type="Gene3D" id="3.40.50.300">
    <property type="entry name" value="P-loop containing nucleotide triphosphate hydrolases"/>
    <property type="match status" value="2"/>
</dbReference>
<reference evidence="12 13" key="1">
    <citation type="submission" date="2020-04" db="EMBL/GenBank/DDBJ databases">
        <title>MicrobeNet Type strains.</title>
        <authorList>
            <person name="Nicholson A.C."/>
        </authorList>
    </citation>
    <scope>NUCLEOTIDE SEQUENCE [LARGE SCALE GENOMIC DNA]</scope>
    <source>
        <strain evidence="12 13">ATCC 23612</strain>
    </source>
</reference>
<dbReference type="PROSITE" id="PS51643">
    <property type="entry name" value="HD_CAS3"/>
    <property type="match status" value="1"/>
</dbReference>
<dbReference type="GO" id="GO:0004386">
    <property type="term" value="F:helicase activity"/>
    <property type="evidence" value="ECO:0007669"/>
    <property type="project" value="UniProtKB-KW"/>
</dbReference>
<comment type="similarity">
    <text evidence="2">In the central section; belongs to the CRISPR-associated helicase Cas3 family.</text>
</comment>
<dbReference type="EMBL" id="JAAXPG010000028">
    <property type="protein sequence ID" value="NKZ00840.1"/>
    <property type="molecule type" value="Genomic_DNA"/>
</dbReference>
<dbReference type="CDD" id="cd09641">
    <property type="entry name" value="Cas3''_I"/>
    <property type="match status" value="1"/>
</dbReference>
<dbReference type="InterPro" id="IPR006483">
    <property type="entry name" value="CRISPR-assoc_Cas3_HD"/>
</dbReference>
<feature type="region of interest" description="Disordered" evidence="10">
    <location>
        <begin position="403"/>
        <end position="426"/>
    </location>
</feature>
<keyword evidence="12" id="KW-0255">Endonuclease</keyword>
<evidence type="ECO:0000256" key="7">
    <source>
        <dbReference type="ARBA" id="ARBA00022806"/>
    </source>
</evidence>
<evidence type="ECO:0000256" key="5">
    <source>
        <dbReference type="ARBA" id="ARBA00022741"/>
    </source>
</evidence>
<dbReference type="GO" id="GO:0051607">
    <property type="term" value="P:defense response to virus"/>
    <property type="evidence" value="ECO:0007669"/>
    <property type="project" value="UniProtKB-KW"/>
</dbReference>
<dbReference type="InterPro" id="IPR041372">
    <property type="entry name" value="Cas3_C"/>
</dbReference>
<evidence type="ECO:0000256" key="6">
    <source>
        <dbReference type="ARBA" id="ARBA00022801"/>
    </source>
</evidence>
<proteinExistence type="inferred from homology"/>
<evidence type="ECO:0000256" key="9">
    <source>
        <dbReference type="ARBA" id="ARBA00023118"/>
    </source>
</evidence>
<gene>
    <name evidence="12" type="ORF">HGB44_24675</name>
</gene>
<sequence>MAAMKHEGRPQPWKDRLSEAARRAWAKHDFDSNAWLPLYRHMADSAAVATRLWDEWLPAQVRDHVSRALPKGEDDARTLAVWLAATHDIGKATPAFACQVEDLADDMRREGLEMPLQKQMANRELAPHGLAGQLILRDWLVANHGWKARDTHQLTVVAGGHHGVPPGYSAIDELDRRPRLLRTPGHERAWTSVQTELLDTAARVTGAAERLSDWNSLKLPQTVQVLLTALVIVADWIASNPELFPLFPGAGGRSTDPERTREAWRLLGLPRQWKAEEPGGTAAELFSERFALPEGATVRPVQEQAVEAARRMSGPGLMIVEAPMGEGKTEAALAVAEIFAARSGAGGCFVALPTMATSNAMFGRYLTWLDRLPGMPEEAASVFLAHSKAHLNEEFTQLMGGGRRLADDTDRDAGDGGSGAGRTPRTPAALTAHRWLRGRKKGMLSSFAVGTVDQLLFTGLKSKHLALRHLAMAGKVVVIDEAHAYDTYMNAYLDRALSWLGRYGVPVVVLSATLPAGRRRELAEAYTGASGEGYEEIGKARAYPLITTAEVGAAPRLHTPAASGRATDVVVEPLSDDLDALTARLEHALADGGCALVVRNTVARVHEAAAHLRARFGADTVTVTHSRFLALDRAANDDALVADYGPPAKVAELGGERPTRHIVVASQVVEQSLDVDFDLLVTDLAPVDLLLQRMGRLHRHPRGRDQSDRPERVRRARCLVTGVDWDEAPPAPVRGSRTVYGQYPLLRSLAVLRTRLESGAADGDSARTVRLPEDISPLVQDAYGDQDPAPGAWQEAMAEALDAYETEQARKGEKAETFLLKPAARDGRALIGWVEAGVGEAEDTQAGRAQVRDTRDSLEVLVARRAADGTVTTVPWLADGRGGLDLPTGTAPPPASARALAASALRLPYQFTFPKELDRAITELETDLVLAWQTKDAHWIAEELVLFLDEDDRAELAGFRLHYTPTDGLEVHRAD</sequence>
<keyword evidence="4" id="KW-0479">Metal-binding</keyword>
<organism evidence="12 13">
    <name type="scientific">Nocardiopsis alborubida</name>
    <dbReference type="NCBI Taxonomy" id="146802"/>
    <lineage>
        <taxon>Bacteria</taxon>
        <taxon>Bacillati</taxon>
        <taxon>Actinomycetota</taxon>
        <taxon>Actinomycetes</taxon>
        <taxon>Streptosporangiales</taxon>
        <taxon>Nocardiopsidaceae</taxon>
        <taxon>Nocardiopsis</taxon>
    </lineage>
</organism>
<dbReference type="GO" id="GO:0004519">
    <property type="term" value="F:endonuclease activity"/>
    <property type="evidence" value="ECO:0007669"/>
    <property type="project" value="UniProtKB-KW"/>
</dbReference>
<dbReference type="Gene3D" id="1.10.3210.30">
    <property type="match status" value="1"/>
</dbReference>
<evidence type="ECO:0000313" key="12">
    <source>
        <dbReference type="EMBL" id="NKZ00840.1"/>
    </source>
</evidence>
<dbReference type="InterPro" id="IPR027417">
    <property type="entry name" value="P-loop_NTPase"/>
</dbReference>
<dbReference type="RefSeq" id="WP_061080068.1">
    <property type="nucleotide sequence ID" value="NZ_JAAXPG010000028.1"/>
</dbReference>
<evidence type="ECO:0000259" key="11">
    <source>
        <dbReference type="PROSITE" id="PS51643"/>
    </source>
</evidence>
<keyword evidence="5" id="KW-0547">Nucleotide-binding</keyword>
<keyword evidence="13" id="KW-1185">Reference proteome</keyword>
<dbReference type="InterPro" id="IPR014001">
    <property type="entry name" value="Helicase_ATP-bd"/>
</dbReference>
<dbReference type="NCBIfam" id="TIGR01587">
    <property type="entry name" value="cas3_core"/>
    <property type="match status" value="1"/>
</dbReference>
<name>A0A7X6RSE0_9ACTN</name>
<evidence type="ECO:0000313" key="13">
    <source>
        <dbReference type="Proteomes" id="UP000553209"/>
    </source>
</evidence>
<protein>
    <submittedName>
        <fullName evidence="12">CRISPR-associated helicase/endonuclease Cas3</fullName>
    </submittedName>
</protein>
<keyword evidence="8" id="KW-0067">ATP-binding</keyword>
<dbReference type="Pfam" id="PF18019">
    <property type="entry name" value="Cas3_HD"/>
    <property type="match status" value="1"/>
</dbReference>
<dbReference type="SMART" id="SM00487">
    <property type="entry name" value="DEXDc"/>
    <property type="match status" value="1"/>
</dbReference>
<dbReference type="GO" id="GO:0046872">
    <property type="term" value="F:metal ion binding"/>
    <property type="evidence" value="ECO:0007669"/>
    <property type="project" value="UniProtKB-KW"/>
</dbReference>
<keyword evidence="3" id="KW-0540">Nuclease</keyword>
<dbReference type="SUPFAM" id="SSF52540">
    <property type="entry name" value="P-loop containing nucleoside triphosphate hydrolases"/>
    <property type="match status" value="1"/>
</dbReference>
<dbReference type="Proteomes" id="UP000553209">
    <property type="component" value="Unassembled WGS sequence"/>
</dbReference>
<keyword evidence="6" id="KW-0378">Hydrolase</keyword>
<dbReference type="AlphaFoldDB" id="A0A7X6RSE0"/>
<dbReference type="GO" id="GO:0016787">
    <property type="term" value="F:hydrolase activity"/>
    <property type="evidence" value="ECO:0007669"/>
    <property type="project" value="UniProtKB-KW"/>
</dbReference>
<evidence type="ECO:0000256" key="10">
    <source>
        <dbReference type="SAM" id="MobiDB-lite"/>
    </source>
</evidence>
<dbReference type="Pfam" id="PF18395">
    <property type="entry name" value="Cas3_C"/>
    <property type="match status" value="1"/>
</dbReference>
<dbReference type="InterPro" id="IPR006474">
    <property type="entry name" value="Helicase_Cas3_CRISPR-ass_core"/>
</dbReference>
<evidence type="ECO:0000256" key="1">
    <source>
        <dbReference type="ARBA" id="ARBA00006847"/>
    </source>
</evidence>